<dbReference type="PANTHER" id="PTHR43304:SF1">
    <property type="entry name" value="PAC DOMAIN-CONTAINING PROTEIN"/>
    <property type="match status" value="1"/>
</dbReference>
<keyword evidence="5" id="KW-0418">Kinase</keyword>
<dbReference type="AlphaFoldDB" id="A0A918QDE5"/>
<dbReference type="Gene3D" id="3.30.450.40">
    <property type="match status" value="2"/>
</dbReference>
<gene>
    <name evidence="8" type="ORF">GCM10007049_39000</name>
</gene>
<dbReference type="SMART" id="SM00086">
    <property type="entry name" value="PAC"/>
    <property type="match status" value="4"/>
</dbReference>
<evidence type="ECO:0000256" key="1">
    <source>
        <dbReference type="ARBA" id="ARBA00000085"/>
    </source>
</evidence>
<organism evidence="8 9">
    <name type="scientific">Echinicola pacifica</name>
    <dbReference type="NCBI Taxonomy" id="346377"/>
    <lineage>
        <taxon>Bacteria</taxon>
        <taxon>Pseudomonadati</taxon>
        <taxon>Bacteroidota</taxon>
        <taxon>Cytophagia</taxon>
        <taxon>Cytophagales</taxon>
        <taxon>Cyclobacteriaceae</taxon>
        <taxon>Echinicola</taxon>
    </lineage>
</organism>
<evidence type="ECO:0000259" key="6">
    <source>
        <dbReference type="PROSITE" id="PS50112"/>
    </source>
</evidence>
<dbReference type="SUPFAM" id="SSF47384">
    <property type="entry name" value="Homodimeric domain of signal transducing histidine kinase"/>
    <property type="match status" value="1"/>
</dbReference>
<sequence>MAEASEVYKQIFDLNPFPMWIYDLETLNFLRVNQEAIHHYGYSEEEFLSMTIKDIRPSSEIEKLLRAVGKVRRREATDYDHLYVHRKKDGTIIHVKIKSRPVTFEGKDAELVTAIDLSDVYTSQQSALREKNYLEIIDRVNLIVNDLQRVYRPLEAFYAAAEFVGKKLNLHSISLNYPILFGDIKKWTSIEDGSPEEQNSSTTFETPLIGLLQDYKSPRCLFLEEIKEPILRNYLEQQQLSSIVIMPLDKDPERQGFLLVEVRDSSRQWNSQEIKLIVSIGGILENMLMQDVKRKKLLESEMQFKTMVQEGTDLIAIIDAQGEYKYVSPTSGNVLGIEPEQFIGRNAFSFIHPDDAEALLPYLESAAQQPRITLPKYRFVGNDGEYRWLHTILTNQLGTSPIHGIIANSWDITEQVEIAERQEILTEITRFLIEEKTVHVILQKVSHSLSKLNGIKNLSLWINAMDRSKLFHIASTEMSMATSLPYDHWSQVIAREVGVVQKPVRWTSQKLSQRFPEFNNKSGKSFENLLGFPLMVKDEVIGVILVTSQLSFDKLEKTARNLGIIADQISPYIRQKITKDTFRGFFENSPDFQCILNFDLGFIKANKAFSKNLQYSTEYLNQKSFLNLVPEDERERCKDFFSKILRNRSPSELECNILNNNGEKIPLLINSIIPPEQDVIFVMAKNINALKTIEIRLQLAFNQLKRAQKIAKLGYWHRKLDQDISTWSDSTYAIYGQDRLNFIPTIKNIINLFHPEDRHLFSPKTGDNIPSQMLKSYEHRILIPGGSIKWIRQEIRWLLNEKGLPYMIEGTIQDISDTKVHEQELLLSNERFNLAFKASNEMIWELDFTTETIIRGTAYLKKFPYETSEPFSSTNSWNQLIAKEDQKRIWESLQKVLSTPEENYWKDEYKIILDDEDIAYVVDRCYIIKDEDGKPLKAVGSVLDVTESRKYLEKIKTHNKQLKEISWIQSHEFRAPIARIQGLLNMVKWYDCNDKSYPEVLDMIEKSVNELDLIVHKITQKAEIIK</sequence>
<comment type="caution">
    <text evidence="8">The sequence shown here is derived from an EMBL/GenBank/DDBJ whole genome shotgun (WGS) entry which is preliminary data.</text>
</comment>
<dbReference type="Gene3D" id="3.30.450.20">
    <property type="entry name" value="PAS domain"/>
    <property type="match status" value="5"/>
</dbReference>
<feature type="domain" description="PAS" evidence="6">
    <location>
        <begin position="300"/>
        <end position="370"/>
    </location>
</feature>
<dbReference type="PANTHER" id="PTHR43304">
    <property type="entry name" value="PHYTOCHROME-LIKE PROTEIN CPH1"/>
    <property type="match status" value="1"/>
</dbReference>
<dbReference type="InterPro" id="IPR029016">
    <property type="entry name" value="GAF-like_dom_sf"/>
</dbReference>
<evidence type="ECO:0000259" key="7">
    <source>
        <dbReference type="PROSITE" id="PS50113"/>
    </source>
</evidence>
<name>A0A918QDE5_9BACT</name>
<dbReference type="NCBIfam" id="TIGR00229">
    <property type="entry name" value="sensory_box"/>
    <property type="match status" value="3"/>
</dbReference>
<dbReference type="InterPro" id="IPR000014">
    <property type="entry name" value="PAS"/>
</dbReference>
<dbReference type="PROSITE" id="PS50113">
    <property type="entry name" value="PAC"/>
    <property type="match status" value="2"/>
</dbReference>
<dbReference type="CDD" id="cd00082">
    <property type="entry name" value="HisKA"/>
    <property type="match status" value="1"/>
</dbReference>
<keyword evidence="9" id="KW-1185">Reference proteome</keyword>
<feature type="domain" description="PAC" evidence="7">
    <location>
        <begin position="905"/>
        <end position="957"/>
    </location>
</feature>
<comment type="catalytic activity">
    <reaction evidence="1">
        <text>ATP + protein L-histidine = ADP + protein N-phospho-L-histidine.</text>
        <dbReference type="EC" id="2.7.13.3"/>
    </reaction>
</comment>
<dbReference type="GO" id="GO:0000155">
    <property type="term" value="F:phosphorelay sensor kinase activity"/>
    <property type="evidence" value="ECO:0007669"/>
    <property type="project" value="InterPro"/>
</dbReference>
<dbReference type="InterPro" id="IPR013655">
    <property type="entry name" value="PAS_fold_3"/>
</dbReference>
<dbReference type="InterPro" id="IPR000700">
    <property type="entry name" value="PAS-assoc_C"/>
</dbReference>
<dbReference type="EMBL" id="BMWX01000012">
    <property type="protein sequence ID" value="GGZ41981.1"/>
    <property type="molecule type" value="Genomic_DNA"/>
</dbReference>
<evidence type="ECO:0000256" key="4">
    <source>
        <dbReference type="ARBA" id="ARBA00022679"/>
    </source>
</evidence>
<keyword evidence="4" id="KW-0808">Transferase</keyword>
<evidence type="ECO:0000256" key="5">
    <source>
        <dbReference type="ARBA" id="ARBA00022777"/>
    </source>
</evidence>
<dbReference type="InterPro" id="IPR036097">
    <property type="entry name" value="HisK_dim/P_sf"/>
</dbReference>
<evidence type="ECO:0000313" key="9">
    <source>
        <dbReference type="Proteomes" id="UP000619457"/>
    </source>
</evidence>
<dbReference type="SUPFAM" id="SSF55785">
    <property type="entry name" value="PYP-like sensor domain (PAS domain)"/>
    <property type="match status" value="5"/>
</dbReference>
<dbReference type="SMART" id="SM00091">
    <property type="entry name" value="PAS"/>
    <property type="match status" value="5"/>
</dbReference>
<dbReference type="CDD" id="cd00130">
    <property type="entry name" value="PAS"/>
    <property type="match status" value="4"/>
</dbReference>
<evidence type="ECO:0000313" key="8">
    <source>
        <dbReference type="EMBL" id="GGZ41981.1"/>
    </source>
</evidence>
<dbReference type="SUPFAM" id="SSF55781">
    <property type="entry name" value="GAF domain-like"/>
    <property type="match status" value="1"/>
</dbReference>
<evidence type="ECO:0000256" key="2">
    <source>
        <dbReference type="ARBA" id="ARBA00012438"/>
    </source>
</evidence>
<proteinExistence type="predicted"/>
<dbReference type="EC" id="2.7.13.3" evidence="2"/>
<dbReference type="Gene3D" id="1.10.287.130">
    <property type="match status" value="1"/>
</dbReference>
<accession>A0A918QDE5</accession>
<dbReference type="Gene3D" id="2.10.70.100">
    <property type="match status" value="1"/>
</dbReference>
<dbReference type="Proteomes" id="UP000619457">
    <property type="component" value="Unassembled WGS sequence"/>
</dbReference>
<dbReference type="PROSITE" id="PS50112">
    <property type="entry name" value="PAS"/>
    <property type="match status" value="2"/>
</dbReference>
<reference evidence="8" key="2">
    <citation type="submission" date="2020-09" db="EMBL/GenBank/DDBJ databases">
        <authorList>
            <person name="Sun Q."/>
            <person name="Kim S."/>
        </authorList>
    </citation>
    <scope>NUCLEOTIDE SEQUENCE</scope>
    <source>
        <strain evidence="8">KCTC 12368</strain>
    </source>
</reference>
<reference evidence="8" key="1">
    <citation type="journal article" date="2014" name="Int. J. Syst. Evol. Microbiol.">
        <title>Complete genome sequence of Corynebacterium casei LMG S-19264T (=DSM 44701T), isolated from a smear-ripened cheese.</title>
        <authorList>
            <consortium name="US DOE Joint Genome Institute (JGI-PGF)"/>
            <person name="Walter F."/>
            <person name="Albersmeier A."/>
            <person name="Kalinowski J."/>
            <person name="Ruckert C."/>
        </authorList>
    </citation>
    <scope>NUCLEOTIDE SEQUENCE</scope>
    <source>
        <strain evidence="8">KCTC 12368</strain>
    </source>
</reference>
<feature type="domain" description="PAS" evidence="6">
    <location>
        <begin position="4"/>
        <end position="75"/>
    </location>
</feature>
<dbReference type="InterPro" id="IPR001610">
    <property type="entry name" value="PAC"/>
</dbReference>
<protein>
    <recommendedName>
        <fullName evidence="2">histidine kinase</fullName>
        <ecNumber evidence="2">2.7.13.3</ecNumber>
    </recommendedName>
</protein>
<keyword evidence="3" id="KW-0597">Phosphoprotein</keyword>
<dbReference type="InterPro" id="IPR035965">
    <property type="entry name" value="PAS-like_dom_sf"/>
</dbReference>
<evidence type="ECO:0000256" key="3">
    <source>
        <dbReference type="ARBA" id="ARBA00022553"/>
    </source>
</evidence>
<dbReference type="InterPro" id="IPR052162">
    <property type="entry name" value="Sensor_kinase/Photoreceptor"/>
</dbReference>
<dbReference type="InterPro" id="IPR003661">
    <property type="entry name" value="HisK_dim/P_dom"/>
</dbReference>
<dbReference type="Pfam" id="PF08447">
    <property type="entry name" value="PAS_3"/>
    <property type="match status" value="3"/>
</dbReference>
<dbReference type="Pfam" id="PF13426">
    <property type="entry name" value="PAS_9"/>
    <property type="match status" value="2"/>
</dbReference>
<feature type="domain" description="PAC" evidence="7">
    <location>
        <begin position="775"/>
        <end position="827"/>
    </location>
</feature>